<proteinExistence type="predicted"/>
<dbReference type="Proteomes" id="UP001056429">
    <property type="component" value="Unassembled WGS sequence"/>
</dbReference>
<dbReference type="InterPro" id="IPR032774">
    <property type="entry name" value="WG_beta_rep"/>
</dbReference>
<gene>
    <name evidence="2" type="ORF">KDK92_16875</name>
</gene>
<evidence type="ECO:0000313" key="3">
    <source>
        <dbReference type="Proteomes" id="UP001056429"/>
    </source>
</evidence>
<sequence length="652" mass="75382">MKKILSKNTLILLIIALAIESFMFIGCEKQIEEKNKNITSNATTNEDTSNVDTDNTQSNVLTSHEPTKKKNCIYLDNQEITKTKVLEVMRENDPSPNVNNSYISDNGILSLKNYDEDYLFPFSKLINNNFKWGYRDKNGKEVIPPTYDEAYLVDENRYSKILLDGKYGILNTKTKKIHNHIFKELLYHNKDCAVGFDTTGCGIFVNDNKISTYDNVSKISQDNGAFIFYLKNDNYLILNNSGKKIVEFNGHHNIFVIQDKFVLISKFIYNEKSDSSITETKLFDINGKKIGEIKNLCSYDIYSSWNNTSDNDVFYQLGDGYLSNIRGIKDSNNNHIIECDSFTYLGNHIGFDYIKEYSDGYLNSFINLKTKEHSEKKYYNAVRVSPNKLLGVSSYGLEFLNNDFEVLKTLRVNYYSNYEVRNGLLVGWNDNGCCIFITLDGEVLWEENMDKQVQHIGSLDVLNKHLGEDPFSLREYPCILTKGYDELNAFMDDITKIKINEDDRLTDIGRTRSIATGKLVKVNDVLKLSVFRAFRFFSCSGHGTCRNHFYFDLDGRKIPMDNIFIGDYSRVLTEKINDIMDKDEHTDYNYSDFEFNPQSNNLNFTEDELIIRLYSSSLSRNYDYFSIKYEDIKDVLNENHPLIKGILGKPSY</sequence>
<dbReference type="RefSeq" id="WP_250860512.1">
    <property type="nucleotide sequence ID" value="NZ_JAGSOJ010000003.1"/>
</dbReference>
<reference evidence="2" key="1">
    <citation type="journal article" date="2021" name="mSystems">
        <title>Bacteria and Archaea Synergistically Convert Glycine Betaine to Biogenic Methane in the Formosa Cold Seep of the South China Sea.</title>
        <authorList>
            <person name="Li L."/>
            <person name="Zhang W."/>
            <person name="Zhang S."/>
            <person name="Song L."/>
            <person name="Sun Q."/>
            <person name="Zhang H."/>
            <person name="Xiang H."/>
            <person name="Dong X."/>
        </authorList>
    </citation>
    <scope>NUCLEOTIDE SEQUENCE</scope>
    <source>
        <strain evidence="2">ZWT</strain>
    </source>
</reference>
<evidence type="ECO:0000256" key="1">
    <source>
        <dbReference type="SAM" id="MobiDB-lite"/>
    </source>
</evidence>
<keyword evidence="3" id="KW-1185">Reference proteome</keyword>
<dbReference type="EMBL" id="JAGSOJ010000003">
    <property type="protein sequence ID" value="MCM1991410.1"/>
    <property type="molecule type" value="Genomic_DNA"/>
</dbReference>
<comment type="caution">
    <text evidence="2">The sequence shown here is derived from an EMBL/GenBank/DDBJ whole genome shotgun (WGS) entry which is preliminary data.</text>
</comment>
<dbReference type="AlphaFoldDB" id="A0A9J6P3P0"/>
<evidence type="ECO:0000313" key="2">
    <source>
        <dbReference type="EMBL" id="MCM1991410.1"/>
    </source>
</evidence>
<organism evidence="2 3">
    <name type="scientific">Oceanirhabdus seepicola</name>
    <dbReference type="NCBI Taxonomy" id="2828781"/>
    <lineage>
        <taxon>Bacteria</taxon>
        <taxon>Bacillati</taxon>
        <taxon>Bacillota</taxon>
        <taxon>Clostridia</taxon>
        <taxon>Eubacteriales</taxon>
        <taxon>Clostridiaceae</taxon>
        <taxon>Oceanirhabdus</taxon>
    </lineage>
</organism>
<feature type="region of interest" description="Disordered" evidence="1">
    <location>
        <begin position="40"/>
        <end position="62"/>
    </location>
</feature>
<reference evidence="2" key="2">
    <citation type="submission" date="2021-04" db="EMBL/GenBank/DDBJ databases">
        <authorList>
            <person name="Dong X."/>
        </authorList>
    </citation>
    <scope>NUCLEOTIDE SEQUENCE</scope>
    <source>
        <strain evidence="2">ZWT</strain>
    </source>
</reference>
<dbReference type="Pfam" id="PF14903">
    <property type="entry name" value="WG_beta_rep"/>
    <property type="match status" value="1"/>
</dbReference>
<accession>A0A9J6P3P0</accession>
<protein>
    <submittedName>
        <fullName evidence="2">WG repeat-containing protein</fullName>
    </submittedName>
</protein>
<name>A0A9J6P3P0_9CLOT</name>